<reference evidence="2" key="1">
    <citation type="submission" date="2010-02" db="EMBL/GenBank/DDBJ databases">
        <title>Sequencing and annotation of the Blastocystis hominis genome.</title>
        <authorList>
            <person name="Wincker P."/>
        </authorList>
    </citation>
    <scope>NUCLEOTIDE SEQUENCE</scope>
    <source>
        <strain evidence="2">Singapore isolate B</strain>
    </source>
</reference>
<evidence type="ECO:0000256" key="1">
    <source>
        <dbReference type="ARBA" id="ARBA00023115"/>
    </source>
</evidence>
<name>D8LWR5_BLAHO</name>
<gene>
    <name evidence="2" type="ORF">GSBLH_T00000618001</name>
</gene>
<dbReference type="CDD" id="cd02440">
    <property type="entry name" value="AdoMet_MTases"/>
    <property type="match status" value="1"/>
</dbReference>
<dbReference type="AlphaFoldDB" id="D8LWR5"/>
<organism evidence="2">
    <name type="scientific">Blastocystis hominis</name>
    <dbReference type="NCBI Taxonomy" id="12968"/>
    <lineage>
        <taxon>Eukaryota</taxon>
        <taxon>Sar</taxon>
        <taxon>Stramenopiles</taxon>
        <taxon>Bigyra</taxon>
        <taxon>Opalozoa</taxon>
        <taxon>Opalinata</taxon>
        <taxon>Blastocystidae</taxon>
        <taxon>Blastocystis</taxon>
    </lineage>
</organism>
<dbReference type="Gene3D" id="3.40.50.150">
    <property type="entry name" value="Vaccinia Virus protein VP39"/>
    <property type="match status" value="1"/>
</dbReference>
<dbReference type="EMBL" id="FN668638">
    <property type="protein sequence ID" value="CBK20254.2"/>
    <property type="molecule type" value="Genomic_DNA"/>
</dbReference>
<accession>D8LWR5</accession>
<dbReference type="RefSeq" id="XP_012894302.1">
    <property type="nucleotide sequence ID" value="XM_013038848.1"/>
</dbReference>
<keyword evidence="3" id="KW-1185">Reference proteome</keyword>
<dbReference type="PANTHER" id="PTHR43317">
    <property type="entry name" value="THERMOSPERMINE SYNTHASE ACAULIS5"/>
    <property type="match status" value="1"/>
</dbReference>
<dbReference type="PANTHER" id="PTHR43317:SF1">
    <property type="entry name" value="THERMOSPERMINE SYNTHASE ACAULIS5"/>
    <property type="match status" value="1"/>
</dbReference>
<evidence type="ECO:0000313" key="3">
    <source>
        <dbReference type="Proteomes" id="UP000008312"/>
    </source>
</evidence>
<dbReference type="Pfam" id="PF01564">
    <property type="entry name" value="Spermine_synth"/>
    <property type="match status" value="1"/>
</dbReference>
<dbReference type="SUPFAM" id="SSF53335">
    <property type="entry name" value="S-adenosyl-L-methionine-dependent methyltransferases"/>
    <property type="match status" value="1"/>
</dbReference>
<dbReference type="Proteomes" id="UP000008312">
    <property type="component" value="Unassembled WGS sequence"/>
</dbReference>
<dbReference type="GeneID" id="24917920"/>
<dbReference type="InterPro" id="IPR029063">
    <property type="entry name" value="SAM-dependent_MTases_sf"/>
</dbReference>
<evidence type="ECO:0000313" key="2">
    <source>
        <dbReference type="EMBL" id="CBK20254.2"/>
    </source>
</evidence>
<evidence type="ECO:0008006" key="4">
    <source>
        <dbReference type="Google" id="ProtNLM"/>
    </source>
</evidence>
<keyword evidence="1" id="KW-0620">Polyamine biosynthesis</keyword>
<dbReference type="InParanoid" id="D8LWR5"/>
<dbReference type="OrthoDB" id="411785at2759"/>
<sequence length="334" mass="37576">MYREHESVWQLMEEAQADRMIIIFRSNSHARNLAIDNEQAKKDFSPILPSFLPLNGNLPIPIYSPPESQYKSSTLASGSLASGDSYTVEDVMTSDRAGSRRLLFTSNARAIQSQMGFHISGEKKKRKVFEPRTLFFSIHQFMAAALLLAPPRSASPRILVLGLGGGCLPSFLHASIPRAAITAVEIDETVAEIARKYFKLPEDVEVVVEDALQFVEKQQAAGKTYDVVIVDIDTKDLKATSSFPPVAFLTKKFLEQLKSMVGDGLVVYNICSRKKEYYAVYKRQFMNVFKNVLTFETEDLNQMFAASEGELRTTRTEDKAWANYLEGFQFPEVK</sequence>
<protein>
    <recommendedName>
        <fullName evidence="4">PABS domain-containing protein</fullName>
    </recommendedName>
</protein>
<proteinExistence type="predicted"/>
<dbReference type="GO" id="GO:0006596">
    <property type="term" value="P:polyamine biosynthetic process"/>
    <property type="evidence" value="ECO:0007669"/>
    <property type="project" value="UniProtKB-KW"/>
</dbReference>